<keyword evidence="2" id="KW-1133">Transmembrane helix</keyword>
<evidence type="ECO:0000313" key="5">
    <source>
        <dbReference type="Proteomes" id="UP001516023"/>
    </source>
</evidence>
<reference evidence="4 5" key="1">
    <citation type="journal article" date="2020" name="G3 (Bethesda)">
        <title>Improved Reference Genome for Cyclotella cryptica CCMP332, a Model for Cell Wall Morphogenesis, Salinity Adaptation, and Lipid Production in Diatoms (Bacillariophyta).</title>
        <authorList>
            <person name="Roberts W.R."/>
            <person name="Downey K.M."/>
            <person name="Ruck E.C."/>
            <person name="Traller J.C."/>
            <person name="Alverson A.J."/>
        </authorList>
    </citation>
    <scope>NUCLEOTIDE SEQUENCE [LARGE SCALE GENOMIC DNA]</scope>
    <source>
        <strain evidence="4 5">CCMP332</strain>
    </source>
</reference>
<name>A0ABD3P6G4_9STRA</name>
<keyword evidence="3" id="KW-0732">Signal</keyword>
<proteinExistence type="predicted"/>
<gene>
    <name evidence="4" type="ORF">HJC23_007956</name>
</gene>
<dbReference type="Proteomes" id="UP001516023">
    <property type="component" value="Unassembled WGS sequence"/>
</dbReference>
<evidence type="ECO:0000256" key="1">
    <source>
        <dbReference type="SAM" id="MobiDB-lite"/>
    </source>
</evidence>
<feature type="transmembrane region" description="Helical" evidence="2">
    <location>
        <begin position="459"/>
        <end position="478"/>
    </location>
</feature>
<evidence type="ECO:0000256" key="3">
    <source>
        <dbReference type="SAM" id="SignalP"/>
    </source>
</evidence>
<feature type="signal peptide" evidence="3">
    <location>
        <begin position="1"/>
        <end position="22"/>
    </location>
</feature>
<feature type="chain" id="PRO_5044808847" evidence="3">
    <location>
        <begin position="23"/>
        <end position="491"/>
    </location>
</feature>
<sequence>MVIFPSVVLAAILSSTPSSAIAGGVRRTRKLRNHNLRQGNPFTEDLLKMSHPYKASNKGKRNLQDGIDGSYSVKFSHCLDVKTYDKNLFDDEIVQYVKAGQVVSTKSFVLFHVCQGNNCYYEAEDDLYIVDLPTYLATVAVYHAEEKMNYCEACDHFVNQCTQDENNEEGGDDEGAAVAGEDADDGAGGDDGVAGEERKLSTRRRVKAIDCQQCQAYGCFSEQGDADDSQNEQEMLDENVAEWITNLSKCQPLGTQWNGLDLYYGAICSAYGDGVEVALFVDDDCTMYTRHDSFQNVYNTTYQDEDIDLVTYAESYIKTALSDSMSCLEPEYEEPQGDDAAQADDNLNGSEVNQYCKEIFEGSAMNFNECNATTNEEEEYTDDDAFNWYNFDMKMEDIDNLEQVCSKVKQMEGEYYHAYGESPSSSSSSYNGIKSRQINLNEWTSLSSFTLSSTEIVCIVITSAVILLLSLFGCRCCCRRRYLRSKSASWR</sequence>
<dbReference type="EMBL" id="JABMIG020000264">
    <property type="protein sequence ID" value="KAL3783287.1"/>
    <property type="molecule type" value="Genomic_DNA"/>
</dbReference>
<organism evidence="4 5">
    <name type="scientific">Cyclotella cryptica</name>
    <dbReference type="NCBI Taxonomy" id="29204"/>
    <lineage>
        <taxon>Eukaryota</taxon>
        <taxon>Sar</taxon>
        <taxon>Stramenopiles</taxon>
        <taxon>Ochrophyta</taxon>
        <taxon>Bacillariophyta</taxon>
        <taxon>Coscinodiscophyceae</taxon>
        <taxon>Thalassiosirophycidae</taxon>
        <taxon>Stephanodiscales</taxon>
        <taxon>Stephanodiscaceae</taxon>
        <taxon>Cyclotella</taxon>
    </lineage>
</organism>
<evidence type="ECO:0000256" key="2">
    <source>
        <dbReference type="SAM" id="Phobius"/>
    </source>
</evidence>
<keyword evidence="2" id="KW-0472">Membrane</keyword>
<protein>
    <submittedName>
        <fullName evidence="4">Uncharacterized protein</fullName>
    </submittedName>
</protein>
<comment type="caution">
    <text evidence="4">The sequence shown here is derived from an EMBL/GenBank/DDBJ whole genome shotgun (WGS) entry which is preliminary data.</text>
</comment>
<evidence type="ECO:0000313" key="4">
    <source>
        <dbReference type="EMBL" id="KAL3783287.1"/>
    </source>
</evidence>
<dbReference type="AlphaFoldDB" id="A0ABD3P6G4"/>
<keyword evidence="2" id="KW-0812">Transmembrane</keyword>
<accession>A0ABD3P6G4</accession>
<feature type="region of interest" description="Disordered" evidence="1">
    <location>
        <begin position="165"/>
        <end position="199"/>
    </location>
</feature>
<feature type="compositionally biased region" description="Acidic residues" evidence="1">
    <location>
        <begin position="165"/>
        <end position="188"/>
    </location>
</feature>
<keyword evidence="5" id="KW-1185">Reference proteome</keyword>